<dbReference type="STRING" id="1458307.OSB_20650"/>
<evidence type="ECO:0000313" key="2">
    <source>
        <dbReference type="Proteomes" id="UP000067444"/>
    </source>
</evidence>
<dbReference type="EMBL" id="CP012160">
    <property type="protein sequence ID" value="AKS46604.1"/>
    <property type="molecule type" value="Genomic_DNA"/>
</dbReference>
<proteinExistence type="predicted"/>
<dbReference type="Proteomes" id="UP000067444">
    <property type="component" value="Chromosome"/>
</dbReference>
<sequence>MKLSVPAAIAALAFGTMSYADGQVVSVSPLETLEASTRIVEMRQLNNVIYVHGGVFDGAAADQVATFAITPDDQGICLFLVDGYPAQVNGYEFELANGYAELLDILLPNSGKPSDGHYENFVVEIAQNGTKTSTEMSLSDPRANPMLQYLTLNRSPCWTFG</sequence>
<name>A0A0K0Y6K9_9RHOB</name>
<dbReference type="KEGG" id="otm:OSB_20650"/>
<accession>A0A0K0Y6K9</accession>
<organism evidence="1 2">
    <name type="scientific">Octadecabacter temperatus</name>
    <dbReference type="NCBI Taxonomy" id="1458307"/>
    <lineage>
        <taxon>Bacteria</taxon>
        <taxon>Pseudomonadati</taxon>
        <taxon>Pseudomonadota</taxon>
        <taxon>Alphaproteobacteria</taxon>
        <taxon>Rhodobacterales</taxon>
        <taxon>Roseobacteraceae</taxon>
        <taxon>Octadecabacter</taxon>
    </lineage>
</organism>
<dbReference type="RefSeq" id="WP_049834897.1">
    <property type="nucleotide sequence ID" value="NZ_CP012160.1"/>
</dbReference>
<protein>
    <submittedName>
        <fullName evidence="1">Uncharacterized protein</fullName>
    </submittedName>
</protein>
<keyword evidence="2" id="KW-1185">Reference proteome</keyword>
<reference evidence="1 2" key="1">
    <citation type="journal article" date="2015" name="Genome Announc.">
        <title>Closed Genome Sequence of Octadecabacter temperatus SB1, the First Mesophilic Species of the Genus Octadecabacter.</title>
        <authorList>
            <person name="Voget S."/>
            <person name="Billerbeck S."/>
            <person name="Simon M."/>
            <person name="Daniel R."/>
        </authorList>
    </citation>
    <scope>NUCLEOTIDE SEQUENCE [LARGE SCALE GENOMIC DNA]</scope>
    <source>
        <strain evidence="1 2">SB1</strain>
    </source>
</reference>
<evidence type="ECO:0000313" key="1">
    <source>
        <dbReference type="EMBL" id="AKS46604.1"/>
    </source>
</evidence>
<gene>
    <name evidence="1" type="ORF">OSB_20650</name>
</gene>
<dbReference type="AlphaFoldDB" id="A0A0K0Y6K9"/>